<feature type="transmembrane region" description="Helical" evidence="12">
    <location>
        <begin position="109"/>
        <end position="131"/>
    </location>
</feature>
<evidence type="ECO:0000256" key="9">
    <source>
        <dbReference type="ARBA" id="ARBA00023065"/>
    </source>
</evidence>
<dbReference type="PRINTS" id="PR01262">
    <property type="entry name" value="INNEXIN"/>
</dbReference>
<accession>A0A6L2PEL0</accession>
<evidence type="ECO:0000256" key="3">
    <source>
        <dbReference type="ARBA" id="ARBA00022448"/>
    </source>
</evidence>
<evidence type="ECO:0000256" key="8">
    <source>
        <dbReference type="ARBA" id="ARBA00022989"/>
    </source>
</evidence>
<comment type="similarity">
    <text evidence="12">Belongs to the pannexin family.</text>
</comment>
<dbReference type="PANTHER" id="PTHR11893">
    <property type="entry name" value="INNEXIN"/>
    <property type="match status" value="1"/>
</dbReference>
<evidence type="ECO:0000256" key="10">
    <source>
        <dbReference type="ARBA" id="ARBA00023136"/>
    </source>
</evidence>
<organism evidence="13 14">
    <name type="scientific">Coptotermes formosanus</name>
    <name type="common">Formosan subterranean termite</name>
    <dbReference type="NCBI Taxonomy" id="36987"/>
    <lineage>
        <taxon>Eukaryota</taxon>
        <taxon>Metazoa</taxon>
        <taxon>Ecdysozoa</taxon>
        <taxon>Arthropoda</taxon>
        <taxon>Hexapoda</taxon>
        <taxon>Insecta</taxon>
        <taxon>Pterygota</taxon>
        <taxon>Neoptera</taxon>
        <taxon>Polyneoptera</taxon>
        <taxon>Dictyoptera</taxon>
        <taxon>Blattodea</taxon>
        <taxon>Blattoidea</taxon>
        <taxon>Termitoidae</taxon>
        <taxon>Rhinotermitidae</taxon>
        <taxon>Coptotermes</taxon>
    </lineage>
</organism>
<evidence type="ECO:0000256" key="2">
    <source>
        <dbReference type="ARBA" id="ARBA00004651"/>
    </source>
</evidence>
<evidence type="ECO:0000256" key="11">
    <source>
        <dbReference type="ARBA" id="ARBA00023303"/>
    </source>
</evidence>
<dbReference type="InterPro" id="IPR000990">
    <property type="entry name" value="Innexin"/>
</dbReference>
<dbReference type="GO" id="GO:0005243">
    <property type="term" value="F:gap junction channel activity"/>
    <property type="evidence" value="ECO:0007669"/>
    <property type="project" value="TreeGrafter"/>
</dbReference>
<evidence type="ECO:0000256" key="1">
    <source>
        <dbReference type="ARBA" id="ARBA00004610"/>
    </source>
</evidence>
<keyword evidence="6" id="KW-0303">Gap junction</keyword>
<evidence type="ECO:0000256" key="7">
    <source>
        <dbReference type="ARBA" id="ARBA00022949"/>
    </source>
</evidence>
<dbReference type="GO" id="GO:0005921">
    <property type="term" value="C:gap junction"/>
    <property type="evidence" value="ECO:0007669"/>
    <property type="project" value="UniProtKB-SubCell"/>
</dbReference>
<keyword evidence="11 12" id="KW-0407">Ion channel</keyword>
<comment type="caution">
    <text evidence="12">Lacks conserved residue(s) required for the propagation of feature annotation.</text>
</comment>
<dbReference type="GO" id="GO:0034220">
    <property type="term" value="P:monoatomic ion transmembrane transport"/>
    <property type="evidence" value="ECO:0007669"/>
    <property type="project" value="UniProtKB-KW"/>
</dbReference>
<comment type="caution">
    <text evidence="13">The sequence shown here is derived from an EMBL/GenBank/DDBJ whole genome shotgun (WGS) entry which is preliminary data.</text>
</comment>
<keyword evidence="4" id="KW-1003">Cell membrane</keyword>
<dbReference type="AlphaFoldDB" id="A0A6L2PEL0"/>
<keyword evidence="7" id="KW-0965">Cell junction</keyword>
<evidence type="ECO:0000313" key="13">
    <source>
        <dbReference type="EMBL" id="GFG30826.1"/>
    </source>
</evidence>
<sequence length="240" mass="27470">MHKLFRELRGYLKWQDIVTDNAVFRLHNLFTTVLLLTCSIIITATQYVGNPIQCIVNKGLPAHAINTYCWITSTFTMPDAYLREVGTQVAHPGVDNDYGEENHKKYYTYYQWVCFVLFFQALLCYLPKYIWDTLEGGLMRSIVMGLNIGMCHEEEKCKKKKIIIDYLIRHVRVRIGTGSACNVNPPNPPTLPLPAVRISLCKDVGVYSIKYSLHTTCCKGAIRLSDRVQRTEPNQTEPST</sequence>
<evidence type="ECO:0000256" key="5">
    <source>
        <dbReference type="ARBA" id="ARBA00022692"/>
    </source>
</evidence>
<evidence type="ECO:0000256" key="12">
    <source>
        <dbReference type="RuleBase" id="RU010713"/>
    </source>
</evidence>
<comment type="subcellular location">
    <subcellularLocation>
        <location evidence="1">Cell junction</location>
        <location evidence="1">Gap junction</location>
    </subcellularLocation>
    <subcellularLocation>
        <location evidence="2 12">Cell membrane</location>
        <topology evidence="2 12">Multi-pass membrane protein</topology>
    </subcellularLocation>
</comment>
<keyword evidence="9 12" id="KW-0406">Ion transport</keyword>
<gene>
    <name evidence="12" type="primary">inx</name>
    <name evidence="13" type="ORF">Cfor_10671</name>
</gene>
<dbReference type="Proteomes" id="UP000502823">
    <property type="component" value="Unassembled WGS sequence"/>
</dbReference>
<reference evidence="14" key="1">
    <citation type="submission" date="2020-01" db="EMBL/GenBank/DDBJ databases">
        <title>Draft genome sequence of the Termite Coptotermes fromosanus.</title>
        <authorList>
            <person name="Itakura S."/>
            <person name="Yosikawa Y."/>
            <person name="Umezawa K."/>
        </authorList>
    </citation>
    <scope>NUCLEOTIDE SEQUENCE [LARGE SCALE GENOMIC DNA]</scope>
</reference>
<dbReference type="OrthoDB" id="5867527at2759"/>
<feature type="transmembrane region" description="Helical" evidence="12">
    <location>
        <begin position="29"/>
        <end position="48"/>
    </location>
</feature>
<proteinExistence type="inferred from homology"/>
<dbReference type="GO" id="GO:0005886">
    <property type="term" value="C:plasma membrane"/>
    <property type="evidence" value="ECO:0007669"/>
    <property type="project" value="UniProtKB-SubCell"/>
</dbReference>
<evidence type="ECO:0000313" key="14">
    <source>
        <dbReference type="Proteomes" id="UP000502823"/>
    </source>
</evidence>
<keyword evidence="8 12" id="KW-1133">Transmembrane helix</keyword>
<evidence type="ECO:0000256" key="6">
    <source>
        <dbReference type="ARBA" id="ARBA00022868"/>
    </source>
</evidence>
<protein>
    <recommendedName>
        <fullName evidence="12">Innexin</fullName>
    </recommendedName>
</protein>
<keyword evidence="14" id="KW-1185">Reference proteome</keyword>
<keyword evidence="5 12" id="KW-0812">Transmembrane</keyword>
<dbReference type="PANTHER" id="PTHR11893:SF39">
    <property type="entry name" value="INNEXIN INX1"/>
    <property type="match status" value="1"/>
</dbReference>
<keyword evidence="3 12" id="KW-0813">Transport</keyword>
<comment type="function">
    <text evidence="12">Structural component of the gap junctions.</text>
</comment>
<evidence type="ECO:0000256" key="4">
    <source>
        <dbReference type="ARBA" id="ARBA00022475"/>
    </source>
</evidence>
<name>A0A6L2PEL0_COPFO</name>
<dbReference type="InParanoid" id="A0A6L2PEL0"/>
<keyword evidence="10 12" id="KW-0472">Membrane</keyword>
<dbReference type="EMBL" id="BLKM01000255">
    <property type="protein sequence ID" value="GFG30826.1"/>
    <property type="molecule type" value="Genomic_DNA"/>
</dbReference>
<dbReference type="PROSITE" id="PS51013">
    <property type="entry name" value="PANNEXIN"/>
    <property type="match status" value="1"/>
</dbReference>
<dbReference type="Pfam" id="PF00876">
    <property type="entry name" value="Innexin"/>
    <property type="match status" value="1"/>
</dbReference>